<sequence>MKKGLTLIELLIALTIFGFVFAAILSIYFYQQKRATYVQETSIMQTDAQIAFELIKRDIMHAGLGLPCDRMVVQGINGGQNAPDQITLFGVAFFAELPRARWNPVIALSTGGIIICRNWNEPERDIQVGDTVIILSQFKNLLYPGQTFIVTDVNIEGDRRLITLNNPTINVNAGGFLFRITGNVFQTGITYWLDQDTRRLMRNNDIFLENVEDFQIAYGYDWDRDSIVEEDEFRNDLTGLTPDSLYKRPFLIRVSILVRTEKGIGGFRFPRDNLNIEDRIIHLDEFERNYNRIILTGTVFPRNLKGG</sequence>
<dbReference type="InterPro" id="IPR012902">
    <property type="entry name" value="N_methyl_site"/>
</dbReference>
<dbReference type="AlphaFoldDB" id="A0A7V4ABA2"/>
<keyword evidence="1" id="KW-0812">Transmembrane</keyword>
<name>A0A7V4ABA2_UNCW3</name>
<dbReference type="EMBL" id="DTAR01000035">
    <property type="protein sequence ID" value="HGM97497.1"/>
    <property type="molecule type" value="Genomic_DNA"/>
</dbReference>
<evidence type="ECO:0000313" key="2">
    <source>
        <dbReference type="EMBL" id="HGK53674.1"/>
    </source>
</evidence>
<dbReference type="Pfam" id="PF07963">
    <property type="entry name" value="N_methyl"/>
    <property type="match status" value="1"/>
</dbReference>
<reference evidence="3" key="1">
    <citation type="journal article" date="2020" name="mSystems">
        <title>Genome- and Community-Level Interaction Insights into Carbon Utilization and Element Cycling Functions of Hydrothermarchaeota in Hydrothermal Sediment.</title>
        <authorList>
            <person name="Zhou Z."/>
            <person name="Liu Y."/>
            <person name="Xu W."/>
            <person name="Pan J."/>
            <person name="Luo Z.H."/>
            <person name="Li M."/>
        </authorList>
    </citation>
    <scope>NUCLEOTIDE SEQUENCE [LARGE SCALE GENOMIC DNA]</scope>
    <source>
        <strain evidence="3">SpSt-626</strain>
        <strain evidence="2">SpSt-695</strain>
    </source>
</reference>
<dbReference type="EMBL" id="DTDP01000066">
    <property type="protein sequence ID" value="HGK53674.1"/>
    <property type="molecule type" value="Genomic_DNA"/>
</dbReference>
<feature type="transmembrane region" description="Helical" evidence="1">
    <location>
        <begin position="7"/>
        <end position="30"/>
    </location>
</feature>
<protein>
    <submittedName>
        <fullName evidence="3">Prepilin-type N-terminal cleavage/methylation domain-containing protein</fullName>
    </submittedName>
</protein>
<comment type="caution">
    <text evidence="3">The sequence shown here is derived from an EMBL/GenBank/DDBJ whole genome shotgun (WGS) entry which is preliminary data.</text>
</comment>
<evidence type="ECO:0000256" key="1">
    <source>
        <dbReference type="SAM" id="Phobius"/>
    </source>
</evidence>
<accession>A0A7V4ABA2</accession>
<gene>
    <name evidence="3" type="ORF">ENT96_00395</name>
    <name evidence="2" type="ORF">ENU72_01460</name>
</gene>
<dbReference type="NCBIfam" id="TIGR02532">
    <property type="entry name" value="IV_pilin_GFxxxE"/>
    <property type="match status" value="1"/>
</dbReference>
<keyword evidence="1" id="KW-0472">Membrane</keyword>
<organism evidence="3">
    <name type="scientific">candidate division WOR-3 bacterium</name>
    <dbReference type="NCBI Taxonomy" id="2052148"/>
    <lineage>
        <taxon>Bacteria</taxon>
        <taxon>Bacteria division WOR-3</taxon>
    </lineage>
</organism>
<proteinExistence type="predicted"/>
<keyword evidence="1" id="KW-1133">Transmembrane helix</keyword>
<evidence type="ECO:0000313" key="3">
    <source>
        <dbReference type="EMBL" id="HGM97497.1"/>
    </source>
</evidence>
<dbReference type="PROSITE" id="PS00409">
    <property type="entry name" value="PROKAR_NTER_METHYL"/>
    <property type="match status" value="1"/>
</dbReference>